<sequence>MGNSDCCGPHAAPEEEVEEDGGGGEVELKHRGGDGWRWDDNRFFRFTAVKIAVTATSSTSEEVGNGAKSRRRVVIVKGIFPFKDTITEREGLQFLDLSWSFNFSFRTFDYS</sequence>
<keyword evidence="3" id="KW-1185">Reference proteome</keyword>
<organism evidence="2 3">
    <name type="scientific">Datura stramonium</name>
    <name type="common">Jimsonweed</name>
    <name type="synonym">Common thornapple</name>
    <dbReference type="NCBI Taxonomy" id="4076"/>
    <lineage>
        <taxon>Eukaryota</taxon>
        <taxon>Viridiplantae</taxon>
        <taxon>Streptophyta</taxon>
        <taxon>Embryophyta</taxon>
        <taxon>Tracheophyta</taxon>
        <taxon>Spermatophyta</taxon>
        <taxon>Magnoliopsida</taxon>
        <taxon>eudicotyledons</taxon>
        <taxon>Gunneridae</taxon>
        <taxon>Pentapetalae</taxon>
        <taxon>asterids</taxon>
        <taxon>lamiids</taxon>
        <taxon>Solanales</taxon>
        <taxon>Solanaceae</taxon>
        <taxon>Solanoideae</taxon>
        <taxon>Datureae</taxon>
        <taxon>Datura</taxon>
    </lineage>
</organism>
<dbReference type="Proteomes" id="UP000823775">
    <property type="component" value="Unassembled WGS sequence"/>
</dbReference>
<comment type="caution">
    <text evidence="2">The sequence shown here is derived from an EMBL/GenBank/DDBJ whole genome shotgun (WGS) entry which is preliminary data.</text>
</comment>
<evidence type="ECO:0000313" key="2">
    <source>
        <dbReference type="EMBL" id="MCD7452332.1"/>
    </source>
</evidence>
<dbReference type="EMBL" id="JACEIK010000204">
    <property type="protein sequence ID" value="MCD7452332.1"/>
    <property type="molecule type" value="Genomic_DNA"/>
</dbReference>
<reference evidence="2 3" key="1">
    <citation type="journal article" date="2021" name="BMC Genomics">
        <title>Datura genome reveals duplications of psychoactive alkaloid biosynthetic genes and high mutation rate following tissue culture.</title>
        <authorList>
            <person name="Rajewski A."/>
            <person name="Carter-House D."/>
            <person name="Stajich J."/>
            <person name="Litt A."/>
        </authorList>
    </citation>
    <scope>NUCLEOTIDE SEQUENCE [LARGE SCALE GENOMIC DNA]</scope>
    <source>
        <strain evidence="2">AR-01</strain>
    </source>
</reference>
<proteinExistence type="predicted"/>
<evidence type="ECO:0000313" key="3">
    <source>
        <dbReference type="Proteomes" id="UP000823775"/>
    </source>
</evidence>
<accession>A0ABS8S0E6</accession>
<gene>
    <name evidence="2" type="ORF">HAX54_016165</name>
</gene>
<feature type="region of interest" description="Disordered" evidence="1">
    <location>
        <begin position="1"/>
        <end position="31"/>
    </location>
</feature>
<evidence type="ECO:0000256" key="1">
    <source>
        <dbReference type="SAM" id="MobiDB-lite"/>
    </source>
</evidence>
<name>A0ABS8S0E6_DATST</name>
<protein>
    <submittedName>
        <fullName evidence="2">Uncharacterized protein</fullName>
    </submittedName>
</protein>